<dbReference type="KEGG" id="gsn:YC6258_03805"/>
<sequence>MSLLPEWAPQDAIQLSWPHPNSAWKPWLKTAWKLYATLCQHISQYQKVLISCDPSLDIEEITDLLQEHNTKLENILLKSVPTNDVWARDHGPITVRKNDQLRILDFSFNAWGGKYAYDKDNLINRNLNEQGAYAAALEQVALVLEGGSIEYDGHGTLMTTSNCLLNPNRNPTLSKQQIAHQLTDHFDLKQIIWLENGHLEGDDTDAHIDTLARFGPDNSLIYVQCLDHADVHFEPLRRMEDELKQLKDADNQPYRLFPLPMASAIHAENGQRLPATYANFLITNHQVLVPIYGQPEDQQALDVMRQAFPGYEIVGVNCQVLIEQYGSLHCITMQLPKGTLRS</sequence>
<dbReference type="Pfam" id="PF04371">
    <property type="entry name" value="PAD_porph"/>
    <property type="match status" value="1"/>
</dbReference>
<dbReference type="GO" id="GO:0004668">
    <property type="term" value="F:protein-arginine deiminase activity"/>
    <property type="evidence" value="ECO:0007669"/>
    <property type="project" value="InterPro"/>
</dbReference>
<dbReference type="OrthoDB" id="9808013at2"/>
<dbReference type="GO" id="GO:0009446">
    <property type="term" value="P:putrescine biosynthetic process"/>
    <property type="evidence" value="ECO:0007669"/>
    <property type="project" value="InterPro"/>
</dbReference>
<gene>
    <name evidence="2" type="ORF">YC6258_03805</name>
</gene>
<evidence type="ECO:0000313" key="3">
    <source>
        <dbReference type="Proteomes" id="UP000032266"/>
    </source>
</evidence>
<dbReference type="PATRIC" id="fig|1445510.3.peg.3782"/>
<keyword evidence="3" id="KW-1185">Reference proteome</keyword>
<proteinExistence type="predicted"/>
<name>A0A0C5VNF7_9GAMM</name>
<accession>A0A0C5VNF7</accession>
<dbReference type="EMBL" id="CP007142">
    <property type="protein sequence ID" value="AJQ95841.1"/>
    <property type="molecule type" value="Genomic_DNA"/>
</dbReference>
<protein>
    <submittedName>
        <fullName evidence="2">Peptidylarginine deiminase-related enzyme</fullName>
        <ecNumber evidence="2">3.5.3.12</ecNumber>
    </submittedName>
</protein>
<evidence type="ECO:0000313" key="2">
    <source>
        <dbReference type="EMBL" id="AJQ95841.1"/>
    </source>
</evidence>
<dbReference type="STRING" id="1445510.YC6258_03805"/>
<dbReference type="Gene3D" id="3.75.10.10">
    <property type="entry name" value="L-arginine/glycine Amidinotransferase, Chain A"/>
    <property type="match status" value="1"/>
</dbReference>
<dbReference type="PANTHER" id="PTHR31377">
    <property type="entry name" value="AGMATINE DEIMINASE-RELATED"/>
    <property type="match status" value="1"/>
</dbReference>
<dbReference type="Proteomes" id="UP000032266">
    <property type="component" value="Chromosome"/>
</dbReference>
<dbReference type="InterPro" id="IPR007466">
    <property type="entry name" value="Peptidyl-Arg-deiminase_porph"/>
</dbReference>
<dbReference type="RefSeq" id="WP_044618005.1">
    <property type="nucleotide sequence ID" value="NZ_CP007142.1"/>
</dbReference>
<dbReference type="GO" id="GO:0047632">
    <property type="term" value="F:agmatine deiminase activity"/>
    <property type="evidence" value="ECO:0007669"/>
    <property type="project" value="UniProtKB-EC"/>
</dbReference>
<reference evidence="2 3" key="1">
    <citation type="submission" date="2014-01" db="EMBL/GenBank/DDBJ databases">
        <title>Full genme sequencing of cellulolytic bacterium Gynuella sunshinyii YC6258T gen. nov., sp. nov.</title>
        <authorList>
            <person name="Khan H."/>
            <person name="Chung E.J."/>
            <person name="Chung Y.R."/>
        </authorList>
    </citation>
    <scope>NUCLEOTIDE SEQUENCE [LARGE SCALE GENOMIC DNA]</scope>
    <source>
        <strain evidence="2 3">YC6258</strain>
    </source>
</reference>
<evidence type="ECO:0000256" key="1">
    <source>
        <dbReference type="ARBA" id="ARBA00022801"/>
    </source>
</evidence>
<dbReference type="EC" id="3.5.3.12" evidence="2"/>
<organism evidence="2 3">
    <name type="scientific">Gynuella sunshinyii YC6258</name>
    <dbReference type="NCBI Taxonomy" id="1445510"/>
    <lineage>
        <taxon>Bacteria</taxon>
        <taxon>Pseudomonadati</taxon>
        <taxon>Pseudomonadota</taxon>
        <taxon>Gammaproteobacteria</taxon>
        <taxon>Oceanospirillales</taxon>
        <taxon>Saccharospirillaceae</taxon>
        <taxon>Gynuella</taxon>
    </lineage>
</organism>
<dbReference type="SUPFAM" id="SSF55909">
    <property type="entry name" value="Pentein"/>
    <property type="match status" value="1"/>
</dbReference>
<dbReference type="AlphaFoldDB" id="A0A0C5VNF7"/>
<dbReference type="HOGENOM" id="CLU_037682_0_0_6"/>
<dbReference type="PANTHER" id="PTHR31377:SF0">
    <property type="entry name" value="AGMATINE DEIMINASE-RELATED"/>
    <property type="match status" value="1"/>
</dbReference>
<keyword evidence="1 2" id="KW-0378">Hydrolase</keyword>